<evidence type="ECO:0000313" key="4">
    <source>
        <dbReference type="EMBL" id="TDZ17603.1"/>
    </source>
</evidence>
<feature type="region of interest" description="Disordered" evidence="2">
    <location>
        <begin position="1"/>
        <end position="46"/>
    </location>
</feature>
<reference evidence="5" key="1">
    <citation type="journal article" date="2013" name="New Phytol.">
        <title>Comparative genomic and transcriptomic analyses reveal the hemibiotrophic stage shift of Colletotrichum fungi.</title>
        <authorList>
            <person name="Gan P."/>
            <person name="Ikeda K."/>
            <person name="Irieda H."/>
            <person name="Narusaka M."/>
            <person name="O'Connell R.J."/>
            <person name="Narusaka Y."/>
            <person name="Takano Y."/>
            <person name="Kubo Y."/>
            <person name="Shirasu K."/>
        </authorList>
    </citation>
    <scope>NUCLEOTIDE SEQUENCE [LARGE SCALE GENOMIC DNA]</scope>
    <source>
        <strain evidence="5">104-T / ATCC 96160 / CBS 514.97 / LARS 414 / MAFF 240422</strain>
    </source>
</reference>
<dbReference type="Gene3D" id="3.60.110.10">
    <property type="entry name" value="Carbon-nitrogen hydrolase"/>
    <property type="match status" value="1"/>
</dbReference>
<organism evidence="4 5">
    <name type="scientific">Colletotrichum orbiculare (strain 104-T / ATCC 96160 / CBS 514.97 / LARS 414 / MAFF 240422)</name>
    <name type="common">Cucumber anthracnose fungus</name>
    <name type="synonym">Colletotrichum lagenarium</name>
    <dbReference type="NCBI Taxonomy" id="1213857"/>
    <lineage>
        <taxon>Eukaryota</taxon>
        <taxon>Fungi</taxon>
        <taxon>Dikarya</taxon>
        <taxon>Ascomycota</taxon>
        <taxon>Pezizomycotina</taxon>
        <taxon>Sordariomycetes</taxon>
        <taxon>Hypocreomycetidae</taxon>
        <taxon>Glomerellales</taxon>
        <taxon>Glomerellaceae</taxon>
        <taxon>Colletotrichum</taxon>
        <taxon>Colletotrichum orbiculare species complex</taxon>
    </lineage>
</organism>
<dbReference type="Proteomes" id="UP000014480">
    <property type="component" value="Unassembled WGS sequence"/>
</dbReference>
<comment type="caution">
    <text evidence="4">The sequence shown here is derived from an EMBL/GenBank/DDBJ whole genome shotgun (WGS) entry which is preliminary data.</text>
</comment>
<dbReference type="Pfam" id="PF00795">
    <property type="entry name" value="CN_hydrolase"/>
    <property type="match status" value="1"/>
</dbReference>
<dbReference type="InterPro" id="IPR003010">
    <property type="entry name" value="C-N_Hydrolase"/>
</dbReference>
<dbReference type="SUPFAM" id="SSF56317">
    <property type="entry name" value="Carbon-nitrogen hydrolase"/>
    <property type="match status" value="1"/>
</dbReference>
<dbReference type="InterPro" id="IPR044149">
    <property type="entry name" value="Nitrilases_CHs"/>
</dbReference>
<sequence length="601" mass="64506">MESKTTSLATPNPHPGTSRRRGIPLTHAHVKSGRSTIPAASIPARGTKPLLDKEAAPTHRGAPPSSLFPGVGHRQARQLRGSYDDVPIDTLYGYSVLIRHLNHLIPEYLLLSALFKSRGKLAGFISSLSRLHDTCPVYRNYTVVSTHISISVPNWTLEPFTAATTITMPPIRLATASPSTPPTTAETLSAIASLSHRASTHGADLLLLPEAYIGGYPRGASFGSKIGSRAPEGRDEFLAYFNRAIDLGDTVGEGGAGAGDRWVRRELPAQFAAEDGKALTRGDGSREELEKIAAETGVFLVVGCIERAGGSLYCSVVYVCPRQGMLGKRRKVLPTATERLIWAQGAPSTLRAISTVIKGVRVNLAAAICWENYMPLLRQSLYAQNINLYLAPTADGRGTWLPLMRTVACEGRCFVVSSNMAVRPPTSSAVAVDSRDAGQHQQQERGEAAPYNRARRNSCLTEEGFEIALPETAKAVNGTNGDPRRRRKSVIIEDGHEIVLGCDDDASGPANGANGTRAKLAAKPAPKSADWVSRGGSCIVGPFGDVLAGPQWEDDEGIVYADVDFEDCIRGRLDIDTAGSYSRNDSFKLSVDGLDLDPLPY</sequence>
<feature type="compositionally biased region" description="Basic and acidic residues" evidence="2">
    <location>
        <begin position="433"/>
        <end position="447"/>
    </location>
</feature>
<dbReference type="STRING" id="1213857.A0A484FHV1"/>
<dbReference type="AlphaFoldDB" id="A0A484FHV1"/>
<dbReference type="EMBL" id="AMCV02000028">
    <property type="protein sequence ID" value="TDZ17603.1"/>
    <property type="molecule type" value="Genomic_DNA"/>
</dbReference>
<evidence type="ECO:0000256" key="1">
    <source>
        <dbReference type="ARBA" id="ARBA00008129"/>
    </source>
</evidence>
<dbReference type="GO" id="GO:0003824">
    <property type="term" value="F:catalytic activity"/>
    <property type="evidence" value="ECO:0007669"/>
    <property type="project" value="InterPro"/>
</dbReference>
<dbReference type="PANTHER" id="PTHR46044:SF12">
    <property type="entry name" value="HYDROLASE"/>
    <property type="match status" value="1"/>
</dbReference>
<feature type="domain" description="CN hydrolase" evidence="3">
    <location>
        <begin position="171"/>
        <end position="565"/>
    </location>
</feature>
<name>A0A484FHV1_COLOR</name>
<dbReference type="PANTHER" id="PTHR46044">
    <property type="entry name" value="NITRILASE"/>
    <property type="match status" value="1"/>
</dbReference>
<evidence type="ECO:0000256" key="2">
    <source>
        <dbReference type="SAM" id="MobiDB-lite"/>
    </source>
</evidence>
<dbReference type="PROSITE" id="PS50263">
    <property type="entry name" value="CN_HYDROLASE"/>
    <property type="match status" value="1"/>
</dbReference>
<protein>
    <submittedName>
        <fullName evidence="4">Nitrilase</fullName>
    </submittedName>
</protein>
<feature type="compositionally biased region" description="Basic residues" evidence="2">
    <location>
        <begin position="17"/>
        <end position="32"/>
    </location>
</feature>
<comment type="similarity">
    <text evidence="1">Belongs to the carbon-nitrogen hydrolase superfamily. Nitrilase family.</text>
</comment>
<feature type="region of interest" description="Disordered" evidence="2">
    <location>
        <begin position="425"/>
        <end position="453"/>
    </location>
</feature>
<accession>A0A484FHV1</accession>
<dbReference type="InterPro" id="IPR036526">
    <property type="entry name" value="C-N_Hydrolase_sf"/>
</dbReference>
<gene>
    <name evidence="4" type="primary">Nitrilase</name>
    <name evidence="4" type="ORF">Cob_v009577</name>
</gene>
<feature type="compositionally biased region" description="Polar residues" evidence="2">
    <location>
        <begin position="1"/>
        <end position="10"/>
    </location>
</feature>
<evidence type="ECO:0000259" key="3">
    <source>
        <dbReference type="PROSITE" id="PS50263"/>
    </source>
</evidence>
<evidence type="ECO:0000313" key="5">
    <source>
        <dbReference type="Proteomes" id="UP000014480"/>
    </source>
</evidence>
<proteinExistence type="inferred from homology"/>
<reference evidence="5" key="2">
    <citation type="journal article" date="2019" name="Mol. Plant Microbe Interact.">
        <title>Genome sequence resources for four phytopathogenic fungi from the Colletotrichum orbiculare species complex.</title>
        <authorList>
            <person name="Gan P."/>
            <person name="Tsushima A."/>
            <person name="Narusaka M."/>
            <person name="Narusaka Y."/>
            <person name="Takano Y."/>
            <person name="Kubo Y."/>
            <person name="Shirasu K."/>
        </authorList>
    </citation>
    <scope>GENOME REANNOTATION</scope>
    <source>
        <strain evidence="5">104-T / ATCC 96160 / CBS 514.97 / LARS 414 / MAFF 240422</strain>
    </source>
</reference>
<dbReference type="OrthoDB" id="10250282at2759"/>
<keyword evidence="5" id="KW-1185">Reference proteome</keyword>